<gene>
    <name evidence="5" type="ORF">E4O86_20555</name>
</gene>
<proteinExistence type="inferred from homology"/>
<dbReference type="CDD" id="cd06464">
    <property type="entry name" value="ACD_sHsps-like"/>
    <property type="match status" value="1"/>
</dbReference>
<reference evidence="5" key="1">
    <citation type="submission" date="2019-03" db="EMBL/GenBank/DDBJ databases">
        <title>Afifella sp. nov., isolated from activated sludge.</title>
        <authorList>
            <person name="Li Q."/>
            <person name="Liu Y."/>
        </authorList>
    </citation>
    <scope>NUCLEOTIDE SEQUENCE</scope>
    <source>
        <strain evidence="5">L72</strain>
    </source>
</reference>
<dbReference type="Gene3D" id="2.60.40.790">
    <property type="match status" value="1"/>
</dbReference>
<protein>
    <submittedName>
        <fullName evidence="5">Hsp20/alpha crystallin family protein</fullName>
    </submittedName>
</protein>
<keyword evidence="6" id="KW-1185">Reference proteome</keyword>
<dbReference type="RefSeq" id="WP_161142432.1">
    <property type="nucleotide sequence ID" value="NZ_SPKJ01000122.1"/>
</dbReference>
<evidence type="ECO:0000313" key="6">
    <source>
        <dbReference type="Proteomes" id="UP000773614"/>
    </source>
</evidence>
<dbReference type="InterPro" id="IPR008978">
    <property type="entry name" value="HSP20-like_chaperone"/>
</dbReference>
<dbReference type="Proteomes" id="UP000773614">
    <property type="component" value="Unassembled WGS sequence"/>
</dbReference>
<evidence type="ECO:0000256" key="3">
    <source>
        <dbReference type="SAM" id="MobiDB-lite"/>
    </source>
</evidence>
<dbReference type="OrthoDB" id="9808910at2"/>
<evidence type="ECO:0000256" key="1">
    <source>
        <dbReference type="PROSITE-ProRule" id="PRU00285"/>
    </source>
</evidence>
<dbReference type="PANTHER" id="PTHR11527">
    <property type="entry name" value="HEAT-SHOCK PROTEIN 20 FAMILY MEMBER"/>
    <property type="match status" value="1"/>
</dbReference>
<evidence type="ECO:0000313" key="5">
    <source>
        <dbReference type="EMBL" id="MYZ50101.1"/>
    </source>
</evidence>
<dbReference type="SUPFAM" id="SSF49764">
    <property type="entry name" value="HSP20-like chaperones"/>
    <property type="match status" value="1"/>
</dbReference>
<dbReference type="AlphaFoldDB" id="A0A964T7R6"/>
<dbReference type="InterPro" id="IPR031107">
    <property type="entry name" value="Small_HSP"/>
</dbReference>
<comment type="similarity">
    <text evidence="1 2">Belongs to the small heat shock protein (HSP20) family.</text>
</comment>
<organism evidence="5 6">
    <name type="scientific">Propylenella binzhouense</name>
    <dbReference type="NCBI Taxonomy" id="2555902"/>
    <lineage>
        <taxon>Bacteria</taxon>
        <taxon>Pseudomonadati</taxon>
        <taxon>Pseudomonadota</taxon>
        <taxon>Alphaproteobacteria</taxon>
        <taxon>Hyphomicrobiales</taxon>
        <taxon>Propylenellaceae</taxon>
        <taxon>Propylenella</taxon>
    </lineage>
</organism>
<dbReference type="Pfam" id="PF00011">
    <property type="entry name" value="HSP20"/>
    <property type="match status" value="1"/>
</dbReference>
<feature type="region of interest" description="Disordered" evidence="3">
    <location>
        <begin position="1"/>
        <end position="29"/>
    </location>
</feature>
<sequence length="183" mass="20140">MSEVQPAPAETKSAAPAAAQAPAAAEPASADPFLALRRQMDRLFDDFQTSWPFVGRSLWESEFARPVRDWVGGNWGAVEAAEADGAYRISVELPGCEEKDIDVGYSDGMITIKAEKRQDSNEEKEDVHVSERRYGSFRRSFHVPEGVDADRIDATFKNGVLTLTVPKTEAARQAVKKIAVTRV</sequence>
<dbReference type="EMBL" id="SPKJ01000122">
    <property type="protein sequence ID" value="MYZ50101.1"/>
    <property type="molecule type" value="Genomic_DNA"/>
</dbReference>
<accession>A0A964T7R6</accession>
<feature type="domain" description="SHSP" evidence="4">
    <location>
        <begin position="69"/>
        <end position="183"/>
    </location>
</feature>
<comment type="caution">
    <text evidence="5">The sequence shown here is derived from an EMBL/GenBank/DDBJ whole genome shotgun (WGS) entry which is preliminary data.</text>
</comment>
<dbReference type="InterPro" id="IPR002068">
    <property type="entry name" value="A-crystallin/Hsp20_dom"/>
</dbReference>
<dbReference type="PROSITE" id="PS01031">
    <property type="entry name" value="SHSP"/>
    <property type="match status" value="1"/>
</dbReference>
<evidence type="ECO:0000259" key="4">
    <source>
        <dbReference type="PROSITE" id="PS01031"/>
    </source>
</evidence>
<name>A0A964T7R6_9HYPH</name>
<evidence type="ECO:0000256" key="2">
    <source>
        <dbReference type="RuleBase" id="RU003616"/>
    </source>
</evidence>